<dbReference type="SUPFAM" id="SSF88723">
    <property type="entry name" value="PIN domain-like"/>
    <property type="match status" value="1"/>
</dbReference>
<dbReference type="Pfam" id="PF13470">
    <property type="entry name" value="PIN_3"/>
    <property type="match status" value="1"/>
</dbReference>
<organism evidence="2 3">
    <name type="scientific">Oribacterium sinus</name>
    <dbReference type="NCBI Taxonomy" id="237576"/>
    <lineage>
        <taxon>Bacteria</taxon>
        <taxon>Bacillati</taxon>
        <taxon>Bacillota</taxon>
        <taxon>Clostridia</taxon>
        <taxon>Lachnospirales</taxon>
        <taxon>Lachnospiraceae</taxon>
        <taxon>Oribacterium</taxon>
    </lineage>
</organism>
<sequence>MKYFAVIDTNVLVSALLKHHSIPGSLLELVFTDMITPVLNNEIESEYLSVLSRPKFHFSKEIINDIIQTFRLKGLYIDSSPINILLPDPKDVIFYEVVMEQRKQSDTWLVTGNIKHFPNKSYVVTPRQMLDIILKDVDL</sequence>
<feature type="domain" description="PIN" evidence="1">
    <location>
        <begin position="5"/>
        <end position="115"/>
    </location>
</feature>
<dbReference type="Proteomes" id="UP000775770">
    <property type="component" value="Unassembled WGS sequence"/>
</dbReference>
<evidence type="ECO:0000259" key="1">
    <source>
        <dbReference type="Pfam" id="PF13470"/>
    </source>
</evidence>
<dbReference type="InterPro" id="IPR029060">
    <property type="entry name" value="PIN-like_dom_sf"/>
</dbReference>
<dbReference type="InterPro" id="IPR002850">
    <property type="entry name" value="PIN_toxin-like"/>
</dbReference>
<name>A0A930DLY8_9FIRM</name>
<protein>
    <submittedName>
        <fullName evidence="2">Toxin-antitoxin system toxin component, PIN family</fullName>
    </submittedName>
</protein>
<dbReference type="NCBIfam" id="TIGR00305">
    <property type="entry name" value="putative toxin-antitoxin system toxin component, PIN family"/>
    <property type="match status" value="1"/>
</dbReference>
<dbReference type="RefSeq" id="WP_304069748.1">
    <property type="nucleotide sequence ID" value="NZ_JABZRA010000010.1"/>
</dbReference>
<dbReference type="EMBL" id="JABZRA010000010">
    <property type="protein sequence ID" value="MBF1272082.1"/>
    <property type="molecule type" value="Genomic_DNA"/>
</dbReference>
<gene>
    <name evidence="2" type="ORF">HXM90_01480</name>
</gene>
<reference evidence="2" key="1">
    <citation type="submission" date="2020-04" db="EMBL/GenBank/DDBJ databases">
        <title>Deep metagenomics examines the oral microbiome during advanced dental caries in children, revealing novel taxa and co-occurrences with host molecules.</title>
        <authorList>
            <person name="Baker J.L."/>
            <person name="Morton J.T."/>
            <person name="Dinis M."/>
            <person name="Alvarez R."/>
            <person name="Tran N.C."/>
            <person name="Knight R."/>
            <person name="Edlund A."/>
        </authorList>
    </citation>
    <scope>NUCLEOTIDE SEQUENCE</scope>
    <source>
        <strain evidence="2">JCVI_38_bin.19</strain>
    </source>
</reference>
<comment type="caution">
    <text evidence="2">The sequence shown here is derived from an EMBL/GenBank/DDBJ whole genome shotgun (WGS) entry which is preliminary data.</text>
</comment>
<evidence type="ECO:0000313" key="2">
    <source>
        <dbReference type="EMBL" id="MBF1272082.1"/>
    </source>
</evidence>
<evidence type="ECO:0000313" key="3">
    <source>
        <dbReference type="Proteomes" id="UP000775770"/>
    </source>
</evidence>
<dbReference type="InterPro" id="IPR002716">
    <property type="entry name" value="PIN_dom"/>
</dbReference>
<dbReference type="AlphaFoldDB" id="A0A930DLY8"/>
<dbReference type="PANTHER" id="PTHR34610:SF3">
    <property type="entry name" value="SSL7007 PROTEIN"/>
    <property type="match status" value="1"/>
</dbReference>
<dbReference type="PANTHER" id="PTHR34610">
    <property type="entry name" value="SSL7007 PROTEIN"/>
    <property type="match status" value="1"/>
</dbReference>
<proteinExistence type="predicted"/>
<accession>A0A930DLY8</accession>